<protein>
    <recommendedName>
        <fullName evidence="4">Alcohol acetyltransferase</fullName>
    </recommendedName>
</protein>
<proteinExistence type="predicted"/>
<gene>
    <name evidence="2" type="ORF">OS493_007230</name>
</gene>
<evidence type="ECO:0000313" key="2">
    <source>
        <dbReference type="EMBL" id="KAJ7380840.1"/>
    </source>
</evidence>
<dbReference type="PANTHER" id="PTHR28037:SF1">
    <property type="entry name" value="ALCOHOL O-ACETYLTRANSFERASE 1-RELATED"/>
    <property type="match status" value="1"/>
</dbReference>
<keyword evidence="3" id="KW-1185">Reference proteome</keyword>
<organism evidence="2 3">
    <name type="scientific">Desmophyllum pertusum</name>
    <dbReference type="NCBI Taxonomy" id="174260"/>
    <lineage>
        <taxon>Eukaryota</taxon>
        <taxon>Metazoa</taxon>
        <taxon>Cnidaria</taxon>
        <taxon>Anthozoa</taxon>
        <taxon>Hexacorallia</taxon>
        <taxon>Scleractinia</taxon>
        <taxon>Caryophylliina</taxon>
        <taxon>Caryophylliidae</taxon>
        <taxon>Desmophyllum</taxon>
    </lineage>
</organism>
<dbReference type="EMBL" id="MU826352">
    <property type="protein sequence ID" value="KAJ7380840.1"/>
    <property type="molecule type" value="Genomic_DNA"/>
</dbReference>
<dbReference type="InterPro" id="IPR052058">
    <property type="entry name" value="Alcohol_O-acetyltransferase"/>
</dbReference>
<evidence type="ECO:0000256" key="1">
    <source>
        <dbReference type="SAM" id="Phobius"/>
    </source>
</evidence>
<evidence type="ECO:0000313" key="3">
    <source>
        <dbReference type="Proteomes" id="UP001163046"/>
    </source>
</evidence>
<keyword evidence="1" id="KW-0472">Membrane</keyword>
<keyword evidence="1" id="KW-1133">Transmembrane helix</keyword>
<keyword evidence="1" id="KW-0812">Transmembrane</keyword>
<comment type="caution">
    <text evidence="2">The sequence shown here is derived from an EMBL/GenBank/DDBJ whole genome shotgun (WGS) entry which is preliminary data.</text>
</comment>
<evidence type="ECO:0008006" key="4">
    <source>
        <dbReference type="Google" id="ProtNLM"/>
    </source>
</evidence>
<dbReference type="InterPro" id="IPR023213">
    <property type="entry name" value="CAT-like_dom_sf"/>
</dbReference>
<dbReference type="OrthoDB" id="5964497at2759"/>
<dbReference type="Gene3D" id="3.30.559.30">
    <property type="entry name" value="Nonribosomal peptide synthetase, condensation domain"/>
    <property type="match status" value="1"/>
</dbReference>
<dbReference type="Gene3D" id="3.30.559.10">
    <property type="entry name" value="Chloramphenicol acetyltransferase-like domain"/>
    <property type="match status" value="1"/>
</dbReference>
<dbReference type="SUPFAM" id="SSF52777">
    <property type="entry name" value="CoA-dependent acyltransferases"/>
    <property type="match status" value="2"/>
</dbReference>
<dbReference type="Proteomes" id="UP001163046">
    <property type="component" value="Unassembled WGS sequence"/>
</dbReference>
<dbReference type="AlphaFoldDB" id="A0A9W9ZG54"/>
<reference evidence="2" key="1">
    <citation type="submission" date="2023-01" db="EMBL/GenBank/DDBJ databases">
        <title>Genome assembly of the deep-sea coral Lophelia pertusa.</title>
        <authorList>
            <person name="Herrera S."/>
            <person name="Cordes E."/>
        </authorList>
    </citation>
    <scope>NUCLEOTIDE SEQUENCE</scope>
    <source>
        <strain evidence="2">USNM1676648</strain>
        <tissue evidence="2">Polyp</tissue>
    </source>
</reference>
<dbReference type="PANTHER" id="PTHR28037">
    <property type="entry name" value="ALCOHOL O-ACETYLTRANSFERASE 1-RELATED"/>
    <property type="match status" value="1"/>
</dbReference>
<feature type="transmembrane region" description="Helical" evidence="1">
    <location>
        <begin position="12"/>
        <end position="33"/>
    </location>
</feature>
<sequence length="524" mass="59136">MFWSALELLSNYLPEIGLTGVYAVAMLTFIALCSDRLRQKMKEQDVLDSDDQVGRRLGVFESMIDDLHGYGGSLQSIVLLLKSKVPLPSNVVREVLELLPKKHSILRMRVKEITVKGKGKPLKCFIEMEEPFNVDFYVKSKQARTWESSFEKELLTPFQASDGPLWRVRMLREEFDATEGWYSNTLLFTAHQLIADDSSLLKLCDDFLDFLNTKHNNNCSQSCDENISTIPLRPSLSELLKHHITLPQLDKLLLALKPIFTRLLYKIVGKPRNQFTAVIPPTSLRDPSTLKKTCILPRNLPKNAISQLAKKCKENKCTVHGAFIAATSIAMATMLQNGKLRIPMTIPLSFNVNARQECNPSITSDELGCLSLDCEFKMSVPVLQDMHEDFWKFAQKCTHQVRQAVAHGGHHSFLKRLHTLDIDFSRKFYKASKNKKTAGRLDSLFNISNLGRHTFGKEIDTKAYECSGVHFAGAGHNFGPVFGNNIVTVNGELSWSIVYYGNVVTQDVACQFADLVFKTLKVVT</sequence>
<accession>A0A9W9ZG54</accession>
<name>A0A9W9ZG54_9CNID</name>